<name>A0A645DEQ9_9ZZZZ</name>
<protein>
    <submittedName>
        <fullName evidence="1">Uncharacterized protein</fullName>
    </submittedName>
</protein>
<sequence>MPSGQGSFHLSEVEIYVPVGKVISLSTEMRQLLNSQGELDNVLMTYSDFVMTPEGLRPALVNGLEK</sequence>
<organism evidence="1">
    <name type="scientific">bioreactor metagenome</name>
    <dbReference type="NCBI Taxonomy" id="1076179"/>
    <lineage>
        <taxon>unclassified sequences</taxon>
        <taxon>metagenomes</taxon>
        <taxon>ecological metagenomes</taxon>
    </lineage>
</organism>
<comment type="caution">
    <text evidence="1">The sequence shown here is derived from an EMBL/GenBank/DDBJ whole genome shotgun (WGS) entry which is preliminary data.</text>
</comment>
<dbReference type="EMBL" id="VSSQ01035501">
    <property type="protein sequence ID" value="MPM87731.1"/>
    <property type="molecule type" value="Genomic_DNA"/>
</dbReference>
<proteinExistence type="predicted"/>
<reference evidence="1" key="1">
    <citation type="submission" date="2019-08" db="EMBL/GenBank/DDBJ databases">
        <authorList>
            <person name="Kucharzyk K."/>
            <person name="Murdoch R.W."/>
            <person name="Higgins S."/>
            <person name="Loffler F."/>
        </authorList>
    </citation>
    <scope>NUCLEOTIDE SEQUENCE</scope>
</reference>
<dbReference type="AlphaFoldDB" id="A0A645DEQ9"/>
<gene>
    <name evidence="1" type="ORF">SDC9_134831</name>
</gene>
<accession>A0A645DEQ9</accession>
<evidence type="ECO:0000313" key="1">
    <source>
        <dbReference type="EMBL" id="MPM87731.1"/>
    </source>
</evidence>